<dbReference type="PANTHER" id="PTHR11157:SF156">
    <property type="entry name" value="FATTY ACID ELONGATION PROTEIN 4-RELATED"/>
    <property type="match status" value="1"/>
</dbReference>
<dbReference type="InterPro" id="IPR030457">
    <property type="entry name" value="ELO_CS"/>
</dbReference>
<dbReference type="OrthoDB" id="10259681at2759"/>
<dbReference type="Pfam" id="PF01151">
    <property type="entry name" value="ELO"/>
    <property type="match status" value="1"/>
</dbReference>
<dbReference type="Pfam" id="PF03966">
    <property type="entry name" value="Trm112p"/>
    <property type="match status" value="1"/>
</dbReference>
<dbReference type="OMA" id="FMAMMVT"/>
<proteinExistence type="inferred from homology"/>
<evidence type="ECO:0000313" key="14">
    <source>
        <dbReference type="WBParaSite" id="SRAE_2000279400.1"/>
    </source>
</evidence>
<keyword evidence="10 11" id="KW-0275">Fatty acid biosynthesis</keyword>
<dbReference type="GO" id="GO:0009922">
    <property type="term" value="F:fatty acid elongase activity"/>
    <property type="evidence" value="ECO:0007669"/>
    <property type="project" value="UniProtKB-EC"/>
</dbReference>
<feature type="transmembrane region" description="Helical" evidence="11">
    <location>
        <begin position="175"/>
        <end position="193"/>
    </location>
</feature>
<evidence type="ECO:0000256" key="1">
    <source>
        <dbReference type="ARBA" id="ARBA00004141"/>
    </source>
</evidence>
<dbReference type="PROSITE" id="PS01188">
    <property type="entry name" value="ELO"/>
    <property type="match status" value="1"/>
</dbReference>
<dbReference type="eggNOG" id="KOG1088">
    <property type="taxonomic scope" value="Eukaryota"/>
</dbReference>
<feature type="transmembrane region" description="Helical" evidence="11">
    <location>
        <begin position="205"/>
        <end position="228"/>
    </location>
</feature>
<dbReference type="WBParaSite" id="SRAE_2000279400.1">
    <property type="protein sequence ID" value="SRAE_2000279400.1"/>
    <property type="gene ID" value="WBGene00263008"/>
</dbReference>
<feature type="transmembrane region" description="Helical" evidence="11">
    <location>
        <begin position="284"/>
        <end position="302"/>
    </location>
</feature>
<dbReference type="AlphaFoldDB" id="A0A090LED8"/>
<reference evidence="12 13" key="1">
    <citation type="submission" date="2014-09" db="EMBL/GenBank/DDBJ databases">
        <authorList>
            <person name="Martin A.A."/>
        </authorList>
    </citation>
    <scope>NUCLEOTIDE SEQUENCE</scope>
    <source>
        <strain evidence="13">ED321</strain>
        <strain evidence="12">ED321 Heterogonic</strain>
    </source>
</reference>
<dbReference type="RefSeq" id="XP_024507336.1">
    <property type="nucleotide sequence ID" value="XM_024653905.1"/>
</dbReference>
<reference evidence="14" key="2">
    <citation type="submission" date="2020-12" db="UniProtKB">
        <authorList>
            <consortium name="WormBaseParasite"/>
        </authorList>
    </citation>
    <scope>IDENTIFICATION</scope>
</reference>
<dbReference type="STRING" id="34506.A0A090LED8"/>
<dbReference type="GO" id="GO:0030148">
    <property type="term" value="P:sphingolipid biosynthetic process"/>
    <property type="evidence" value="ECO:0007669"/>
    <property type="project" value="TreeGrafter"/>
</dbReference>
<evidence type="ECO:0000256" key="6">
    <source>
        <dbReference type="ARBA" id="ARBA00022832"/>
    </source>
</evidence>
<dbReference type="EC" id="2.3.1.199" evidence="11"/>
<keyword evidence="3 11" id="KW-0444">Lipid biosynthesis</keyword>
<dbReference type="InterPro" id="IPR002076">
    <property type="entry name" value="ELO_fam"/>
</dbReference>
<dbReference type="CTD" id="36380501"/>
<dbReference type="CDD" id="cd21089">
    <property type="entry name" value="Trm112-like"/>
    <property type="match status" value="1"/>
</dbReference>
<name>A0A090LED8_STRRB</name>
<comment type="subcellular location">
    <subcellularLocation>
        <location evidence="1">Membrane</location>
        <topology evidence="1">Multi-pass membrane protein</topology>
    </subcellularLocation>
</comment>
<keyword evidence="13" id="KW-1185">Reference proteome</keyword>
<evidence type="ECO:0000256" key="7">
    <source>
        <dbReference type="ARBA" id="ARBA00022989"/>
    </source>
</evidence>
<comment type="pathway">
    <text evidence="2">Lipid metabolism; fatty acid biosynthesis.</text>
</comment>
<feature type="transmembrane region" description="Helical" evidence="11">
    <location>
        <begin position="338"/>
        <end position="359"/>
    </location>
</feature>
<organism evidence="12">
    <name type="scientific">Strongyloides ratti</name>
    <name type="common">Parasitic roundworm</name>
    <dbReference type="NCBI Taxonomy" id="34506"/>
    <lineage>
        <taxon>Eukaryota</taxon>
        <taxon>Metazoa</taxon>
        <taxon>Ecdysozoa</taxon>
        <taxon>Nematoda</taxon>
        <taxon>Chromadorea</taxon>
        <taxon>Rhabditida</taxon>
        <taxon>Tylenchina</taxon>
        <taxon>Panagrolaimomorpha</taxon>
        <taxon>Strongyloidoidea</taxon>
        <taxon>Strongyloididae</taxon>
        <taxon>Strongyloides</taxon>
    </lineage>
</organism>
<dbReference type="InterPro" id="IPR005651">
    <property type="entry name" value="Trm112-like"/>
</dbReference>
<keyword evidence="5 11" id="KW-0812">Transmembrane</keyword>
<dbReference type="Gene3D" id="2.20.25.10">
    <property type="match status" value="1"/>
</dbReference>
<feature type="transmembrane region" description="Helical" evidence="11">
    <location>
        <begin position="308"/>
        <end position="326"/>
    </location>
</feature>
<gene>
    <name evidence="12 14 15" type="ORF">SRAE_2000279400</name>
</gene>
<feature type="transmembrane region" description="Helical" evidence="11">
    <location>
        <begin position="379"/>
        <end position="398"/>
    </location>
</feature>
<evidence type="ECO:0000313" key="15">
    <source>
        <dbReference type="WormBase" id="SRAE_2000279400"/>
    </source>
</evidence>
<dbReference type="GeneID" id="36380501"/>
<sequence>MKLLTHNLLSSRLLKGVQNGYPLKLEVSNVQKTPAKFDEETVKRMYCKIDYEVLRQAAEACGEGDILPKEVPEDFYTNRDFLERVHTALYELNVIEGKLICPETGREFRIKLGIPDMTFSIGKKMMDSTLFGLNDFDIYRNNNSDSLHSNYVYKYALPFEKIEDRVEKTKFFQNYWYHSITISTLYFIAIKLLQKVMKKREPFKLKYSLFLWNFSLAIFSIIGTIRFAEDFLYNWYTHGFTWSICHSCNPDSVAAFWSLAFCISKVVELGDTLFIILRKKPLIFLHYYHHAAVLVYTVHSGAEHTAPGQVFITMNYFAHSFMYSYYAITALNIRPPKFISMAVTTIQTTQMFLGVAVTFYVYKVKTQYNIPCQQSIPNLYLAFFIYATFGVLFVKFFIENYFIKEKQKQKGHMKKD</sequence>
<evidence type="ECO:0000256" key="5">
    <source>
        <dbReference type="ARBA" id="ARBA00022692"/>
    </source>
</evidence>
<evidence type="ECO:0000256" key="10">
    <source>
        <dbReference type="ARBA" id="ARBA00023160"/>
    </source>
</evidence>
<dbReference type="UniPathway" id="UPA00094"/>
<protein>
    <recommendedName>
        <fullName evidence="11">Elongation of very long chain fatty acids protein</fullName>
        <ecNumber evidence="11">2.3.1.199</ecNumber>
    </recommendedName>
    <alternativeName>
        <fullName evidence="11">Very-long-chain 3-oxoacyl-CoA synthase</fullName>
    </alternativeName>
</protein>
<evidence type="ECO:0000256" key="4">
    <source>
        <dbReference type="ARBA" id="ARBA00022679"/>
    </source>
</evidence>
<keyword evidence="7 11" id="KW-1133">Transmembrane helix</keyword>
<dbReference type="GO" id="GO:0019367">
    <property type="term" value="P:fatty acid elongation, saturated fatty acid"/>
    <property type="evidence" value="ECO:0007669"/>
    <property type="project" value="TreeGrafter"/>
</dbReference>
<evidence type="ECO:0000256" key="3">
    <source>
        <dbReference type="ARBA" id="ARBA00022516"/>
    </source>
</evidence>
<dbReference type="GO" id="GO:0042761">
    <property type="term" value="P:very long-chain fatty acid biosynthetic process"/>
    <property type="evidence" value="ECO:0007669"/>
    <property type="project" value="TreeGrafter"/>
</dbReference>
<dbReference type="GO" id="GO:0034626">
    <property type="term" value="P:fatty acid elongation, polyunsaturated fatty acid"/>
    <property type="evidence" value="ECO:0007669"/>
    <property type="project" value="TreeGrafter"/>
</dbReference>
<keyword evidence="4 11" id="KW-0808">Transferase</keyword>
<evidence type="ECO:0000313" key="13">
    <source>
        <dbReference type="Proteomes" id="UP000035682"/>
    </source>
</evidence>
<keyword evidence="6 11" id="KW-0276">Fatty acid metabolism</keyword>
<keyword evidence="9 11" id="KW-0472">Membrane</keyword>
<comment type="catalytic activity">
    <reaction evidence="11">
        <text>a very-long-chain acyl-CoA + malonyl-CoA + H(+) = a very-long-chain 3-oxoacyl-CoA + CO2 + CoA</text>
        <dbReference type="Rhea" id="RHEA:32727"/>
        <dbReference type="ChEBI" id="CHEBI:15378"/>
        <dbReference type="ChEBI" id="CHEBI:16526"/>
        <dbReference type="ChEBI" id="CHEBI:57287"/>
        <dbReference type="ChEBI" id="CHEBI:57384"/>
        <dbReference type="ChEBI" id="CHEBI:90725"/>
        <dbReference type="ChEBI" id="CHEBI:90736"/>
        <dbReference type="EC" id="2.3.1.199"/>
    </reaction>
</comment>
<dbReference type="Proteomes" id="UP000035682">
    <property type="component" value="Unplaced"/>
</dbReference>
<dbReference type="GO" id="GO:0034625">
    <property type="term" value="P:fatty acid elongation, monounsaturated fatty acid"/>
    <property type="evidence" value="ECO:0007669"/>
    <property type="project" value="TreeGrafter"/>
</dbReference>
<evidence type="ECO:0000256" key="11">
    <source>
        <dbReference type="RuleBase" id="RU361115"/>
    </source>
</evidence>
<comment type="similarity">
    <text evidence="11">Belongs to the ELO family.</text>
</comment>
<dbReference type="GO" id="GO:0005789">
    <property type="term" value="C:endoplasmic reticulum membrane"/>
    <property type="evidence" value="ECO:0007669"/>
    <property type="project" value="TreeGrafter"/>
</dbReference>
<evidence type="ECO:0000256" key="9">
    <source>
        <dbReference type="ARBA" id="ARBA00023136"/>
    </source>
</evidence>
<accession>A0A090LED8</accession>
<evidence type="ECO:0000256" key="8">
    <source>
        <dbReference type="ARBA" id="ARBA00023098"/>
    </source>
</evidence>
<evidence type="ECO:0000256" key="2">
    <source>
        <dbReference type="ARBA" id="ARBA00005194"/>
    </source>
</evidence>
<feature type="transmembrane region" description="Helical" evidence="11">
    <location>
        <begin position="256"/>
        <end position="277"/>
    </location>
</feature>
<dbReference type="PANTHER" id="PTHR11157">
    <property type="entry name" value="FATTY ACID ACYL TRANSFERASE-RELATED"/>
    <property type="match status" value="1"/>
</dbReference>
<keyword evidence="8 11" id="KW-0443">Lipid metabolism</keyword>
<dbReference type="WormBase" id="SRAE_2000279400">
    <property type="protein sequence ID" value="SRP06083"/>
    <property type="gene ID" value="WBGene00263008"/>
</dbReference>
<dbReference type="EMBL" id="LN609529">
    <property type="protein sequence ID" value="CEF68136.1"/>
    <property type="molecule type" value="Genomic_DNA"/>
</dbReference>
<evidence type="ECO:0000313" key="12">
    <source>
        <dbReference type="EMBL" id="CEF68136.1"/>
    </source>
</evidence>